<dbReference type="OrthoDB" id="5413703at2759"/>
<protein>
    <recommendedName>
        <fullName evidence="2">DUF7514 domain-containing protein</fullName>
    </recommendedName>
</protein>
<dbReference type="InterPro" id="IPR055936">
    <property type="entry name" value="DUF7514"/>
</dbReference>
<evidence type="ECO:0000259" key="2">
    <source>
        <dbReference type="Pfam" id="PF24355"/>
    </source>
</evidence>
<feature type="compositionally biased region" description="Low complexity" evidence="1">
    <location>
        <begin position="19"/>
        <end position="37"/>
    </location>
</feature>
<feature type="domain" description="DUF7514" evidence="2">
    <location>
        <begin position="276"/>
        <end position="444"/>
    </location>
</feature>
<feature type="region of interest" description="Disordered" evidence="1">
    <location>
        <begin position="458"/>
        <end position="480"/>
    </location>
</feature>
<accession>A0A6J3LYQ5</accession>
<dbReference type="PANTHER" id="PTHR39611">
    <property type="entry name" value="HYDROXYPROLINE-RICH GLYCOPROTEIN DZ-HRGP-RELATED"/>
    <property type="match status" value="1"/>
</dbReference>
<gene>
    <name evidence="4" type="ORF">K489DRAFT_371866</name>
</gene>
<dbReference type="RefSeq" id="XP_033457927.1">
    <property type="nucleotide sequence ID" value="XM_033603271.1"/>
</dbReference>
<feature type="region of interest" description="Disordered" evidence="1">
    <location>
        <begin position="124"/>
        <end position="255"/>
    </location>
</feature>
<feature type="compositionally biased region" description="Basic and acidic residues" evidence="1">
    <location>
        <begin position="38"/>
        <end position="47"/>
    </location>
</feature>
<feature type="compositionally biased region" description="Basic and acidic residues" evidence="1">
    <location>
        <begin position="680"/>
        <end position="693"/>
    </location>
</feature>
<feature type="region of interest" description="Disordered" evidence="1">
    <location>
        <begin position="1"/>
        <end position="70"/>
    </location>
</feature>
<feature type="compositionally biased region" description="Basic and acidic residues" evidence="1">
    <location>
        <begin position="205"/>
        <end position="238"/>
    </location>
</feature>
<name>A0A6J3LYQ5_9PEZI</name>
<reference evidence="4" key="3">
    <citation type="submission" date="2025-08" db="UniProtKB">
        <authorList>
            <consortium name="RefSeq"/>
        </authorList>
    </citation>
    <scope>IDENTIFICATION</scope>
    <source>
        <strain evidence="4">CBS 342.82</strain>
    </source>
</reference>
<dbReference type="GeneID" id="54361071"/>
<proteinExistence type="predicted"/>
<evidence type="ECO:0000256" key="1">
    <source>
        <dbReference type="SAM" id="MobiDB-lite"/>
    </source>
</evidence>
<reference evidence="4" key="2">
    <citation type="submission" date="2020-04" db="EMBL/GenBank/DDBJ databases">
        <authorList>
            <consortium name="NCBI Genome Project"/>
        </authorList>
    </citation>
    <scope>NUCLEOTIDE SEQUENCE</scope>
    <source>
        <strain evidence="4">CBS 342.82</strain>
    </source>
</reference>
<reference evidence="4" key="1">
    <citation type="submission" date="2020-01" db="EMBL/GenBank/DDBJ databases">
        <authorList>
            <consortium name="DOE Joint Genome Institute"/>
            <person name="Haridas S."/>
            <person name="Albert R."/>
            <person name="Binder M."/>
            <person name="Bloem J."/>
            <person name="Labutti K."/>
            <person name="Salamov A."/>
            <person name="Andreopoulos B."/>
            <person name="Baker S.E."/>
            <person name="Barry K."/>
            <person name="Bills G."/>
            <person name="Bluhm B.H."/>
            <person name="Cannon C."/>
            <person name="Castanera R."/>
            <person name="Culley D.E."/>
            <person name="Daum C."/>
            <person name="Ezra D."/>
            <person name="Gonzalez J.B."/>
            <person name="Henrissat B."/>
            <person name="Kuo A."/>
            <person name="Liang C."/>
            <person name="Lipzen A."/>
            <person name="Lutzoni F."/>
            <person name="Magnuson J."/>
            <person name="Mondo S."/>
            <person name="Nolan M."/>
            <person name="Ohm R."/>
            <person name="Pangilinan J."/>
            <person name="Park H.-J."/>
            <person name="Ramirez L."/>
            <person name="Alfaro M."/>
            <person name="Sun H."/>
            <person name="Tritt A."/>
            <person name="Yoshinaga Y."/>
            <person name="Zwiers L.-H."/>
            <person name="Turgeon B.G."/>
            <person name="Goodwin S.B."/>
            <person name="Spatafora J.W."/>
            <person name="Crous P.W."/>
            <person name="Grigoriev I.V."/>
        </authorList>
    </citation>
    <scope>NUCLEOTIDE SEQUENCE</scope>
    <source>
        <strain evidence="4">CBS 342.82</strain>
    </source>
</reference>
<feature type="compositionally biased region" description="Basic and acidic residues" evidence="1">
    <location>
        <begin position="610"/>
        <end position="619"/>
    </location>
</feature>
<organism evidence="4">
    <name type="scientific">Dissoconium aciculare CBS 342.82</name>
    <dbReference type="NCBI Taxonomy" id="1314786"/>
    <lineage>
        <taxon>Eukaryota</taxon>
        <taxon>Fungi</taxon>
        <taxon>Dikarya</taxon>
        <taxon>Ascomycota</taxon>
        <taxon>Pezizomycotina</taxon>
        <taxon>Dothideomycetes</taxon>
        <taxon>Dothideomycetidae</taxon>
        <taxon>Mycosphaerellales</taxon>
        <taxon>Dissoconiaceae</taxon>
        <taxon>Dissoconium</taxon>
    </lineage>
</organism>
<feature type="region of interest" description="Disordered" evidence="1">
    <location>
        <begin position="494"/>
        <end position="693"/>
    </location>
</feature>
<feature type="compositionally biased region" description="Low complexity" evidence="1">
    <location>
        <begin position="660"/>
        <end position="675"/>
    </location>
</feature>
<dbReference type="PANTHER" id="PTHR39611:SF1">
    <property type="entry name" value="HYDROXYPROLINE-RICH GLYCOPROTEIN DZ-HRGP"/>
    <property type="match status" value="1"/>
</dbReference>
<sequence>MDVHRSDPTLRPPLPKQPSFSDDQSDSSSSTRSSSHSRSSDKDDSWIKLRSSRSPAGPRTSQRQSPVLHQDTPIANVVSNAFDEAPSTNQLDPKLVQQLTEQVTTQVLKTLQAINVPTSINTSLTQQSPVLSETRSNAGSLGKSNNYKPPCVNDEPSSPDRASDDGNYPLSTYSTGSRRESKDTRQPSAVDADLGLRRSRTSTDAGKDDRPSANSDARRGSSDAAEDHKSGGARKDSLDPAGGPLANANRTRPLRTSIVEETSLPEPTTLEKIWKPLFQPDGEPTQRLSQFLRGLADHIIHDYEPKDSLVVGPRKMLRFFNETAVAEEHYPWRTIFGGSLSFASIGNIYRKLLCQYYLIQPSASVSSSTNNEVPNIPGLTPHGFAKFMTTLIRAHPDTECARLCRALVLMPLSNADNKAERFPKELPRSLLPSRASVTAEQRLISSLDHEPVLIPLGRRASATMPPPPPGMPPANMRRTSTYDAPRTWDRAAGVADDCEDEDSGSPYPPVIVAERQRKPYHGRTDGSGAKYDSNPAPAAPRERGYDQDRSRGRYEDDYNVDPRYKGETFDARRPRSVPKPPGLSRTQSTNVPPEEGSYSRRQYSPPTAPDVRRASRAEGMDPTSSSNQDSRRSRYHPSASSDVRDGSRREEREYQDTRQSRSTGYGYGNGYSSSSCQESGWDRERGERDKTRA</sequence>
<dbReference type="AlphaFoldDB" id="A0A6J3LYQ5"/>
<dbReference type="Pfam" id="PF24355">
    <property type="entry name" value="DUF7514"/>
    <property type="match status" value="1"/>
</dbReference>
<keyword evidence="3" id="KW-1185">Reference proteome</keyword>
<evidence type="ECO:0000313" key="3">
    <source>
        <dbReference type="Proteomes" id="UP000504637"/>
    </source>
</evidence>
<evidence type="ECO:0000313" key="4">
    <source>
        <dbReference type="RefSeq" id="XP_033457927.1"/>
    </source>
</evidence>
<feature type="compositionally biased region" description="Polar residues" evidence="1">
    <location>
        <begin position="124"/>
        <end position="147"/>
    </location>
</feature>
<feature type="compositionally biased region" description="Basic and acidic residues" evidence="1">
    <location>
        <begin position="540"/>
        <end position="573"/>
    </location>
</feature>
<feature type="compositionally biased region" description="Basic and acidic residues" evidence="1">
    <location>
        <begin position="642"/>
        <end position="659"/>
    </location>
</feature>
<dbReference type="Proteomes" id="UP000504637">
    <property type="component" value="Unplaced"/>
</dbReference>